<dbReference type="AlphaFoldDB" id="A0A8H6T7M4"/>
<keyword evidence="2" id="KW-1185">Reference proteome</keyword>
<protein>
    <submittedName>
        <fullName evidence="1">Uncharacterized protein</fullName>
    </submittedName>
</protein>
<reference evidence="1" key="1">
    <citation type="submission" date="2020-05" db="EMBL/GenBank/DDBJ databases">
        <title>Mycena genomes resolve the evolution of fungal bioluminescence.</title>
        <authorList>
            <person name="Tsai I.J."/>
        </authorList>
    </citation>
    <scope>NUCLEOTIDE SEQUENCE</scope>
    <source>
        <strain evidence="1">171206Taipei</strain>
    </source>
</reference>
<proteinExistence type="predicted"/>
<dbReference type="RefSeq" id="XP_037223804.1">
    <property type="nucleotide sequence ID" value="XM_037358709.1"/>
</dbReference>
<dbReference type="GeneID" id="59341225"/>
<sequence length="74" mass="8249">MYSLSTSGYGNRRGSKEEMCRIAQKRNEGRLSNWTAHLTRHRTLPTAGAMQPQQPLVTTALLARNSPNESYSGL</sequence>
<gene>
    <name evidence="1" type="ORF">MIND_00179400</name>
</gene>
<evidence type="ECO:0000313" key="2">
    <source>
        <dbReference type="Proteomes" id="UP000636479"/>
    </source>
</evidence>
<name>A0A8H6T7M4_9AGAR</name>
<comment type="caution">
    <text evidence="1">The sequence shown here is derived from an EMBL/GenBank/DDBJ whole genome shotgun (WGS) entry which is preliminary data.</text>
</comment>
<dbReference type="EMBL" id="JACAZF010000002">
    <property type="protein sequence ID" value="KAF7311696.1"/>
    <property type="molecule type" value="Genomic_DNA"/>
</dbReference>
<organism evidence="1 2">
    <name type="scientific">Mycena indigotica</name>
    <dbReference type="NCBI Taxonomy" id="2126181"/>
    <lineage>
        <taxon>Eukaryota</taxon>
        <taxon>Fungi</taxon>
        <taxon>Dikarya</taxon>
        <taxon>Basidiomycota</taxon>
        <taxon>Agaricomycotina</taxon>
        <taxon>Agaricomycetes</taxon>
        <taxon>Agaricomycetidae</taxon>
        <taxon>Agaricales</taxon>
        <taxon>Marasmiineae</taxon>
        <taxon>Mycenaceae</taxon>
        <taxon>Mycena</taxon>
    </lineage>
</organism>
<dbReference type="Proteomes" id="UP000636479">
    <property type="component" value="Unassembled WGS sequence"/>
</dbReference>
<evidence type="ECO:0000313" key="1">
    <source>
        <dbReference type="EMBL" id="KAF7311696.1"/>
    </source>
</evidence>
<accession>A0A8H6T7M4</accession>